<feature type="transmembrane region" description="Helical" evidence="2">
    <location>
        <begin position="195"/>
        <end position="217"/>
    </location>
</feature>
<feature type="compositionally biased region" description="Basic and acidic residues" evidence="1">
    <location>
        <begin position="19"/>
        <end position="33"/>
    </location>
</feature>
<evidence type="ECO:0000313" key="4">
    <source>
        <dbReference type="Proteomes" id="UP000724874"/>
    </source>
</evidence>
<feature type="region of interest" description="Disordered" evidence="1">
    <location>
        <begin position="48"/>
        <end position="71"/>
    </location>
</feature>
<accession>A0A9P5NK75</accession>
<feature type="region of interest" description="Disordered" evidence="1">
    <location>
        <begin position="1"/>
        <end position="33"/>
    </location>
</feature>
<reference evidence="3" key="1">
    <citation type="submission" date="2020-11" db="EMBL/GenBank/DDBJ databases">
        <authorList>
            <consortium name="DOE Joint Genome Institute"/>
            <person name="Ahrendt S."/>
            <person name="Riley R."/>
            <person name="Andreopoulos W."/>
            <person name="LaButti K."/>
            <person name="Pangilinan J."/>
            <person name="Ruiz-duenas F.J."/>
            <person name="Barrasa J.M."/>
            <person name="Sanchez-Garcia M."/>
            <person name="Camarero S."/>
            <person name="Miyauchi S."/>
            <person name="Serrano A."/>
            <person name="Linde D."/>
            <person name="Babiker R."/>
            <person name="Drula E."/>
            <person name="Ayuso-Fernandez I."/>
            <person name="Pacheco R."/>
            <person name="Padilla G."/>
            <person name="Ferreira P."/>
            <person name="Barriuso J."/>
            <person name="Kellner H."/>
            <person name="Castanera R."/>
            <person name="Alfaro M."/>
            <person name="Ramirez L."/>
            <person name="Pisabarro A.G."/>
            <person name="Kuo A."/>
            <person name="Tritt A."/>
            <person name="Lipzen A."/>
            <person name="He G."/>
            <person name="Yan M."/>
            <person name="Ng V."/>
            <person name="Cullen D."/>
            <person name="Martin F."/>
            <person name="Rosso M.-N."/>
            <person name="Henrissat B."/>
            <person name="Hibbett D."/>
            <person name="Martinez A.T."/>
            <person name="Grigoriev I.V."/>
        </authorList>
    </citation>
    <scope>NUCLEOTIDE SEQUENCE</scope>
    <source>
        <strain evidence="3">AH 44721</strain>
    </source>
</reference>
<dbReference type="EMBL" id="JADNYJ010000070">
    <property type="protein sequence ID" value="KAF8891949.1"/>
    <property type="molecule type" value="Genomic_DNA"/>
</dbReference>
<name>A0A9P5NK75_GYMJU</name>
<evidence type="ECO:0000256" key="1">
    <source>
        <dbReference type="SAM" id="MobiDB-lite"/>
    </source>
</evidence>
<sequence>MPRASKKQPAEFTASTSTAHKEKEEAANNVRDNKGITAFFQKAVHKSSAVTTSSSTSTPVLSPSHVEPPSMPPPSIPDAIVIPDTLPFPQHNSSTIFYLDSSHPSSTSLLCQLELVTASLPPSIPEGELSDVLAQFSGNPAFDPGDDAWEMVDQALNRVIGFGMSTEEISKVVHHGLHLVDEMLEKTHMFSRARIFVLSLLFSMSALLVKLTDFLWLC</sequence>
<feature type="compositionally biased region" description="Low complexity" evidence="1">
    <location>
        <begin position="48"/>
        <end position="68"/>
    </location>
</feature>
<gene>
    <name evidence="3" type="ORF">CPB84DRAFT_1748814</name>
</gene>
<dbReference type="Proteomes" id="UP000724874">
    <property type="component" value="Unassembled WGS sequence"/>
</dbReference>
<organism evidence="3 4">
    <name type="scientific">Gymnopilus junonius</name>
    <name type="common">Spectacular rustgill mushroom</name>
    <name type="synonym">Gymnopilus spectabilis subsp. junonius</name>
    <dbReference type="NCBI Taxonomy" id="109634"/>
    <lineage>
        <taxon>Eukaryota</taxon>
        <taxon>Fungi</taxon>
        <taxon>Dikarya</taxon>
        <taxon>Basidiomycota</taxon>
        <taxon>Agaricomycotina</taxon>
        <taxon>Agaricomycetes</taxon>
        <taxon>Agaricomycetidae</taxon>
        <taxon>Agaricales</taxon>
        <taxon>Agaricineae</taxon>
        <taxon>Hymenogastraceae</taxon>
        <taxon>Gymnopilus</taxon>
    </lineage>
</organism>
<keyword evidence="4" id="KW-1185">Reference proteome</keyword>
<evidence type="ECO:0000313" key="3">
    <source>
        <dbReference type="EMBL" id="KAF8891949.1"/>
    </source>
</evidence>
<keyword evidence="2" id="KW-1133">Transmembrane helix</keyword>
<keyword evidence="2" id="KW-0812">Transmembrane</keyword>
<keyword evidence="2" id="KW-0472">Membrane</keyword>
<protein>
    <submittedName>
        <fullName evidence="3">Uncharacterized protein</fullName>
    </submittedName>
</protein>
<dbReference type="AlphaFoldDB" id="A0A9P5NK75"/>
<evidence type="ECO:0000256" key="2">
    <source>
        <dbReference type="SAM" id="Phobius"/>
    </source>
</evidence>
<comment type="caution">
    <text evidence="3">The sequence shown here is derived from an EMBL/GenBank/DDBJ whole genome shotgun (WGS) entry which is preliminary data.</text>
</comment>
<proteinExistence type="predicted"/>